<dbReference type="SUPFAM" id="SSF48371">
    <property type="entry name" value="ARM repeat"/>
    <property type="match status" value="1"/>
</dbReference>
<dbReference type="AlphaFoldDB" id="A0A151WJQ4"/>
<name>A0A151WJQ4_9HYME</name>
<evidence type="ECO:0000313" key="11">
    <source>
        <dbReference type="EMBL" id="KYQ48066.1"/>
    </source>
</evidence>
<dbReference type="EMBL" id="KQ983039">
    <property type="protein sequence ID" value="KYQ48066.1"/>
    <property type="molecule type" value="Genomic_DNA"/>
</dbReference>
<feature type="domain" description="CCAAT-binding factor" evidence="9">
    <location>
        <begin position="504"/>
        <end position="656"/>
    </location>
</feature>
<dbReference type="STRING" id="64791.A0A151WJQ4"/>
<evidence type="ECO:0000256" key="6">
    <source>
        <dbReference type="ARBA" id="ARBA00032937"/>
    </source>
</evidence>
<dbReference type="InterPro" id="IPR011501">
    <property type="entry name" value="Noc3_N"/>
</dbReference>
<organism evidence="11 12">
    <name type="scientific">Mycetomoellerius zeteki</name>
    <dbReference type="NCBI Taxonomy" id="64791"/>
    <lineage>
        <taxon>Eukaryota</taxon>
        <taxon>Metazoa</taxon>
        <taxon>Ecdysozoa</taxon>
        <taxon>Arthropoda</taxon>
        <taxon>Hexapoda</taxon>
        <taxon>Insecta</taxon>
        <taxon>Pterygota</taxon>
        <taxon>Neoptera</taxon>
        <taxon>Endopterygota</taxon>
        <taxon>Hymenoptera</taxon>
        <taxon>Apocrita</taxon>
        <taxon>Aculeata</taxon>
        <taxon>Formicoidea</taxon>
        <taxon>Formicidae</taxon>
        <taxon>Myrmicinae</taxon>
        <taxon>Mycetomoellerius</taxon>
    </lineage>
</organism>
<evidence type="ECO:0000256" key="3">
    <source>
        <dbReference type="ARBA" id="ARBA00023054"/>
    </source>
</evidence>
<dbReference type="Pfam" id="PF07540">
    <property type="entry name" value="NOC3p"/>
    <property type="match status" value="1"/>
</dbReference>
<comment type="subcellular location">
    <subcellularLocation>
        <location evidence="1">Nucleus</location>
        <location evidence="1">Nucleolus</location>
    </subcellularLocation>
</comment>
<comment type="similarity">
    <text evidence="2">Belongs to the CBF/MAK21 family.</text>
</comment>
<dbReference type="InterPro" id="IPR016903">
    <property type="entry name" value="Nucleolar_cplx-assoc_3"/>
</dbReference>
<feature type="coiled-coil region" evidence="7">
    <location>
        <begin position="402"/>
        <end position="429"/>
    </location>
</feature>
<dbReference type="PANTHER" id="PTHR14428:SF5">
    <property type="entry name" value="NUCLEOLAR COMPLEX PROTEIN 3 HOMOLOG"/>
    <property type="match status" value="1"/>
</dbReference>
<evidence type="ECO:0000259" key="9">
    <source>
        <dbReference type="Pfam" id="PF03914"/>
    </source>
</evidence>
<dbReference type="GO" id="GO:0003682">
    <property type="term" value="F:chromatin binding"/>
    <property type="evidence" value="ECO:0007669"/>
    <property type="project" value="TreeGrafter"/>
</dbReference>
<evidence type="ECO:0000256" key="2">
    <source>
        <dbReference type="ARBA" id="ARBA00007797"/>
    </source>
</evidence>
<proteinExistence type="inferred from homology"/>
<protein>
    <recommendedName>
        <fullName evidence="6">NOC3-like protein</fullName>
    </recommendedName>
    <alternativeName>
        <fullName evidence="5">Nucleolar complex-associated protein 3-like protein</fullName>
    </alternativeName>
</protein>
<dbReference type="Proteomes" id="UP000075809">
    <property type="component" value="Unassembled WGS sequence"/>
</dbReference>
<evidence type="ECO:0000256" key="4">
    <source>
        <dbReference type="ARBA" id="ARBA00023242"/>
    </source>
</evidence>
<dbReference type="GO" id="GO:0005730">
    <property type="term" value="C:nucleolus"/>
    <property type="evidence" value="ECO:0007669"/>
    <property type="project" value="UniProtKB-SubCell"/>
</dbReference>
<evidence type="ECO:0000256" key="1">
    <source>
        <dbReference type="ARBA" id="ARBA00004604"/>
    </source>
</evidence>
<dbReference type="PANTHER" id="PTHR14428">
    <property type="entry name" value="NUCLEOLAR COMPLEX PROTEIN 3"/>
    <property type="match status" value="1"/>
</dbReference>
<evidence type="ECO:0000313" key="12">
    <source>
        <dbReference type="Proteomes" id="UP000075809"/>
    </source>
</evidence>
<keyword evidence="4" id="KW-0539">Nucleus</keyword>
<evidence type="ECO:0000256" key="8">
    <source>
        <dbReference type="SAM" id="MobiDB-lite"/>
    </source>
</evidence>
<dbReference type="GO" id="GO:0006270">
    <property type="term" value="P:DNA replication initiation"/>
    <property type="evidence" value="ECO:0007669"/>
    <property type="project" value="TreeGrafter"/>
</dbReference>
<evidence type="ECO:0000256" key="5">
    <source>
        <dbReference type="ARBA" id="ARBA00032701"/>
    </source>
</evidence>
<keyword evidence="12" id="KW-1185">Reference proteome</keyword>
<gene>
    <name evidence="11" type="ORF">ALC60_13026</name>
</gene>
<dbReference type="InterPro" id="IPR005612">
    <property type="entry name" value="CCAAT-binding_factor"/>
</dbReference>
<feature type="region of interest" description="Disordered" evidence="8">
    <location>
        <begin position="93"/>
        <end position="115"/>
    </location>
</feature>
<dbReference type="InterPro" id="IPR016024">
    <property type="entry name" value="ARM-type_fold"/>
</dbReference>
<sequence>MVEEDDLNFLKNAISNKSYSLLKQIRLNEADKDLSVRKRKKIENDQPLEELYENNVSKIVEETGGKSIRMLLPIKTHDGVIEKRIIEEDNTILNEEENEDINENQEENKEDNQQENNDMEIDIDIHNNLQVTDKPVSIVELLACREEILKAKRFKIGILSSGILENPELKSENFNVLLKMMDKQTSEVYITIRKLAMISLLEVFKDLLPSYSIQEISQEGVKLKKDTLALQKHEAILLKNYKSYLQRLEKISKILRTKNGNMQSVNEQAMQLGETAVSCMCELLAVHPYFNFSVNIANYVLPLLDNKRSSVREKVAQCISQIFKEDKRGQLSLTLRSYNIFIALIKFQIVRKLNQYIKSRKHSVHSEVISVLLVLRIKDINLDKEKEDETKQKKLMSHKQRILALSKRERKKNKKLEQIEKEMLETKGEENKQAKHKILTEITSVVFTIYFRILKQAPNSKVLSVCLEGLAKFAHCININFYQDLVGAIDRLIEGGNLGLREQLHCVQCIFTILSGQAVALNIDPYRFYVHLYKNILKVHCGRTHSETESVLQTLLQILIHQRRRITQTRMIAFVKRISTLALQLQHNATLGTLGIIKQVMQLGKAAHVLLDTDCIGDSHYQVEIEKPDYCNAHCTALYELVALQRHYHSVVQQLAKNIAYTTPTSGEGSLTAEIAKLSPQELYTEYDPAGVAFKPAVPIPKKSTVKKIPVNYSMNPEFEKYINTTIDIDNLFADGHVDFYKACKSNL</sequence>
<accession>A0A151WJQ4</accession>
<reference evidence="11 12" key="1">
    <citation type="submission" date="2015-09" db="EMBL/GenBank/DDBJ databases">
        <title>Trachymyrmex zeteki WGS genome.</title>
        <authorList>
            <person name="Nygaard S."/>
            <person name="Hu H."/>
            <person name="Boomsma J."/>
            <person name="Zhang G."/>
        </authorList>
    </citation>
    <scope>NUCLEOTIDE SEQUENCE [LARGE SCALE GENOMIC DNA]</scope>
    <source>
        <strain evidence="11">Tzet28-1</strain>
        <tissue evidence="11">Whole body</tissue>
    </source>
</reference>
<feature type="compositionally biased region" description="Acidic residues" evidence="8">
    <location>
        <begin position="93"/>
        <end position="105"/>
    </location>
</feature>
<feature type="domain" description="Nucleolar complex-associated protein 3 N-terminal" evidence="10">
    <location>
        <begin position="152"/>
        <end position="244"/>
    </location>
</feature>
<keyword evidence="3 7" id="KW-0175">Coiled coil</keyword>
<dbReference type="Pfam" id="PF03914">
    <property type="entry name" value="CBF"/>
    <property type="match status" value="1"/>
</dbReference>
<evidence type="ECO:0000256" key="7">
    <source>
        <dbReference type="SAM" id="Coils"/>
    </source>
</evidence>
<evidence type="ECO:0000259" key="10">
    <source>
        <dbReference type="Pfam" id="PF07540"/>
    </source>
</evidence>